<organism evidence="1 2">
    <name type="scientific">Sphaerodactylus townsendi</name>
    <dbReference type="NCBI Taxonomy" id="933632"/>
    <lineage>
        <taxon>Eukaryota</taxon>
        <taxon>Metazoa</taxon>
        <taxon>Chordata</taxon>
        <taxon>Craniata</taxon>
        <taxon>Vertebrata</taxon>
        <taxon>Euteleostomi</taxon>
        <taxon>Lepidosauria</taxon>
        <taxon>Squamata</taxon>
        <taxon>Bifurcata</taxon>
        <taxon>Gekkota</taxon>
        <taxon>Sphaerodactylidae</taxon>
        <taxon>Sphaerodactylus</taxon>
    </lineage>
</organism>
<gene>
    <name evidence="1" type="primary">CABIN1_2</name>
    <name evidence="1" type="ORF">K3G42_013620</name>
</gene>
<accession>A0ACB8FZD5</accession>
<keyword evidence="2" id="KW-1185">Reference proteome</keyword>
<protein>
    <submittedName>
        <fullName evidence="1">Calcineurin-binding protein cabin-1</fullName>
    </submittedName>
</protein>
<dbReference type="EMBL" id="CM037626">
    <property type="protein sequence ID" value="KAH8012023.1"/>
    <property type="molecule type" value="Genomic_DNA"/>
</dbReference>
<sequence length="544" mass="61875">MIRIAALNASSTVEDDHEGTFKSHKTQTKEAQEAEAFALYHKALDLQKHDLFEESTRAYHELLETRLLREAVPSGDEREGLKHPGLMLKYSTYKNLAQLAAQRDDLETAMEFYLEAVMLDSTDVNLWYKIGNVALRLIRLPLARHAFEEGLVCNPDHWPCLDNLITILYTLSDYTTCLYFICKALERDCQYSKGLVIKEKIFEEQPCLRKDSLRMFLKGDMSIHDVNVSASEARAIIEEALELRRKRQALMTRKSEPDLKLIQPISLFTWKCLGESLLAMYQHMTTCEPPQPSLGKRIDLLEYQDLDQHFTASTSSAPVSVIQPNPVSTNPVISVTEPLLTYTPVTPTFPSSTILDSVNCAGDSSVGDKSKKGVKRKRITEDSGETAKRRSARVRNTKCKKEEKVDFQELLVKFLPSRLRKLDPEEEDGAFSNYEVQCEAKEENFLPAGSNRTSFDLTSCVESEKQDVHKFLLANLNNGGILELMMRYLKVISQKFLVKWPPGLSEVVLNIYNNWRKHSSSLPNPLLRDCSNQHIRGSFICVEA</sequence>
<evidence type="ECO:0000313" key="2">
    <source>
        <dbReference type="Proteomes" id="UP000827872"/>
    </source>
</evidence>
<evidence type="ECO:0000313" key="1">
    <source>
        <dbReference type="EMBL" id="KAH8012023.1"/>
    </source>
</evidence>
<reference evidence="1" key="1">
    <citation type="submission" date="2021-08" db="EMBL/GenBank/DDBJ databases">
        <title>The first chromosome-level gecko genome reveals the dynamic sex chromosomes of Neotropical dwarf geckos (Sphaerodactylidae: Sphaerodactylus).</title>
        <authorList>
            <person name="Pinto B.J."/>
            <person name="Keating S.E."/>
            <person name="Gamble T."/>
        </authorList>
    </citation>
    <scope>NUCLEOTIDE SEQUENCE</scope>
    <source>
        <strain evidence="1">TG3544</strain>
    </source>
</reference>
<dbReference type="Proteomes" id="UP000827872">
    <property type="component" value="Linkage Group LG13"/>
</dbReference>
<comment type="caution">
    <text evidence="1">The sequence shown here is derived from an EMBL/GenBank/DDBJ whole genome shotgun (WGS) entry which is preliminary data.</text>
</comment>
<proteinExistence type="predicted"/>
<name>A0ACB8FZD5_9SAUR</name>